<evidence type="ECO:0000313" key="4">
    <source>
        <dbReference type="EMBL" id="KAE9608118.1"/>
    </source>
</evidence>
<proteinExistence type="predicted"/>
<protein>
    <submittedName>
        <fullName evidence="4">Putative beta-galactosidase</fullName>
    </submittedName>
</protein>
<sequence length="309" mass="33869">MQVNAPRIHRQMTPINSAFAWQSYNEEPASSSENDPIIGYALWEQVNVTRDSSDYLWYMTDVNIGPNDIKDGKWPVLTAMSAGHVLNVFINGQHAGTAYGSIDDPRLTFSGSVNLRVGNNKISLLSVSVGLPNVGTHFETWNTGVLGPVTLTGLSSGTRDLSKQKWSYKIGLKGESLRLHTEAGSSSVEWVQGSLVAKKQSLAWYKTTFSTPSGNDPLALDLGSMGKGEVWINGQSIGRHWPGFIARGKCSNCNYAGTYTDTKCLANCGQPSQRWYHVPRLWLRSSGNYLVVLEEWGGDPNGIALVKRT</sequence>
<dbReference type="InterPro" id="IPR008979">
    <property type="entry name" value="Galactose-bd-like_sf"/>
</dbReference>
<dbReference type="EMBL" id="WOCE01000008">
    <property type="protein sequence ID" value="KAE9608118.1"/>
    <property type="molecule type" value="Genomic_DNA"/>
</dbReference>
<dbReference type="InterPro" id="IPR048913">
    <property type="entry name" value="BetaGal_gal-bd"/>
</dbReference>
<comment type="caution">
    <text evidence="4">The sequence shown here is derived from an EMBL/GenBank/DDBJ whole genome shotgun (WGS) entry which is preliminary data.</text>
</comment>
<accession>A0A6A4Q2P9</accession>
<dbReference type="SUPFAM" id="SSF49785">
    <property type="entry name" value="Galactose-binding domain-like"/>
    <property type="match status" value="2"/>
</dbReference>
<dbReference type="FunFam" id="2.60.120.260:FF:000061">
    <property type="entry name" value="Beta-galactosidase"/>
    <property type="match status" value="1"/>
</dbReference>
<feature type="domain" description="Beta-galactosidase galactose-binding" evidence="3">
    <location>
        <begin position="202"/>
        <end position="288"/>
    </location>
</feature>
<dbReference type="OrthoDB" id="1657402at2759"/>
<dbReference type="AlphaFoldDB" id="A0A6A4Q2P9"/>
<keyword evidence="5" id="KW-1185">Reference proteome</keyword>
<dbReference type="Pfam" id="PF21467">
    <property type="entry name" value="BetaGal_gal-bd"/>
    <property type="match status" value="2"/>
</dbReference>
<dbReference type="Gene3D" id="2.60.120.260">
    <property type="entry name" value="Galactose-binding domain-like"/>
    <property type="match status" value="2"/>
</dbReference>
<gene>
    <name evidence="4" type="ORF">Lalb_Chr08g0232111</name>
</gene>
<name>A0A6A4Q2P9_LUPAL</name>
<keyword evidence="1" id="KW-0378">Hydrolase</keyword>
<organism evidence="4 5">
    <name type="scientific">Lupinus albus</name>
    <name type="common">White lupine</name>
    <name type="synonym">Lupinus termis</name>
    <dbReference type="NCBI Taxonomy" id="3870"/>
    <lineage>
        <taxon>Eukaryota</taxon>
        <taxon>Viridiplantae</taxon>
        <taxon>Streptophyta</taxon>
        <taxon>Embryophyta</taxon>
        <taxon>Tracheophyta</taxon>
        <taxon>Spermatophyta</taxon>
        <taxon>Magnoliopsida</taxon>
        <taxon>eudicotyledons</taxon>
        <taxon>Gunneridae</taxon>
        <taxon>Pentapetalae</taxon>
        <taxon>rosids</taxon>
        <taxon>fabids</taxon>
        <taxon>Fabales</taxon>
        <taxon>Fabaceae</taxon>
        <taxon>Papilionoideae</taxon>
        <taxon>50 kb inversion clade</taxon>
        <taxon>genistoids sensu lato</taxon>
        <taxon>core genistoids</taxon>
        <taxon>Genisteae</taxon>
        <taxon>Lupinus</taxon>
    </lineage>
</organism>
<keyword evidence="2" id="KW-0326">Glycosidase</keyword>
<evidence type="ECO:0000313" key="5">
    <source>
        <dbReference type="Proteomes" id="UP000447434"/>
    </source>
</evidence>
<dbReference type="InterPro" id="IPR001944">
    <property type="entry name" value="Glycoside_Hdrlase_35"/>
</dbReference>
<dbReference type="FunFam" id="2.60.120.260:FF:000076">
    <property type="entry name" value="Beta-galactosidase"/>
    <property type="match status" value="1"/>
</dbReference>
<dbReference type="GO" id="GO:0004553">
    <property type="term" value="F:hydrolase activity, hydrolyzing O-glycosyl compounds"/>
    <property type="evidence" value="ECO:0007669"/>
    <property type="project" value="InterPro"/>
</dbReference>
<evidence type="ECO:0000256" key="1">
    <source>
        <dbReference type="ARBA" id="ARBA00022801"/>
    </source>
</evidence>
<evidence type="ECO:0000259" key="3">
    <source>
        <dbReference type="Pfam" id="PF21467"/>
    </source>
</evidence>
<reference evidence="5" key="1">
    <citation type="journal article" date="2020" name="Nat. Commun.">
        <title>Genome sequence of the cluster root forming white lupin.</title>
        <authorList>
            <person name="Hufnagel B."/>
            <person name="Marques A."/>
            <person name="Soriano A."/>
            <person name="Marques L."/>
            <person name="Divol F."/>
            <person name="Doumas P."/>
            <person name="Sallet E."/>
            <person name="Mancinotti D."/>
            <person name="Carrere S."/>
            <person name="Marande W."/>
            <person name="Arribat S."/>
            <person name="Keller J."/>
            <person name="Huneau C."/>
            <person name="Blein T."/>
            <person name="Aime D."/>
            <person name="Laguerre M."/>
            <person name="Taylor J."/>
            <person name="Schubert V."/>
            <person name="Nelson M."/>
            <person name="Geu-Flores F."/>
            <person name="Crespi M."/>
            <person name="Gallardo-Guerrero K."/>
            <person name="Delaux P.-M."/>
            <person name="Salse J."/>
            <person name="Berges H."/>
            <person name="Guyot R."/>
            <person name="Gouzy J."/>
            <person name="Peret B."/>
        </authorList>
    </citation>
    <scope>NUCLEOTIDE SEQUENCE [LARGE SCALE GENOMIC DNA]</scope>
    <source>
        <strain evidence="5">cv. Amiga</strain>
    </source>
</reference>
<dbReference type="Proteomes" id="UP000447434">
    <property type="component" value="Chromosome 8"/>
</dbReference>
<feature type="domain" description="Beta-galactosidase galactose-binding" evidence="3">
    <location>
        <begin position="55"/>
        <end position="120"/>
    </location>
</feature>
<evidence type="ECO:0000256" key="2">
    <source>
        <dbReference type="ARBA" id="ARBA00023295"/>
    </source>
</evidence>
<dbReference type="PANTHER" id="PTHR23421">
    <property type="entry name" value="BETA-GALACTOSIDASE RELATED"/>
    <property type="match status" value="1"/>
</dbReference>
<dbReference type="GO" id="GO:0005975">
    <property type="term" value="P:carbohydrate metabolic process"/>
    <property type="evidence" value="ECO:0007669"/>
    <property type="project" value="InterPro"/>
</dbReference>